<dbReference type="SUPFAM" id="SSF46689">
    <property type="entry name" value="Homeodomain-like"/>
    <property type="match status" value="2"/>
</dbReference>
<dbReference type="GO" id="GO:0043565">
    <property type="term" value="F:sequence-specific DNA binding"/>
    <property type="evidence" value="ECO:0007669"/>
    <property type="project" value="InterPro"/>
</dbReference>
<evidence type="ECO:0000256" key="2">
    <source>
        <dbReference type="ARBA" id="ARBA00023125"/>
    </source>
</evidence>
<dbReference type="PANTHER" id="PTHR46796:SF6">
    <property type="entry name" value="ARAC SUBFAMILY"/>
    <property type="match status" value="1"/>
</dbReference>
<evidence type="ECO:0000256" key="1">
    <source>
        <dbReference type="ARBA" id="ARBA00023015"/>
    </source>
</evidence>
<dbReference type="GO" id="GO:0003700">
    <property type="term" value="F:DNA-binding transcription factor activity"/>
    <property type="evidence" value="ECO:0007669"/>
    <property type="project" value="InterPro"/>
</dbReference>
<protein>
    <submittedName>
        <fullName evidence="5">Helix-turn-helix transcriptional regulator</fullName>
    </submittedName>
</protein>
<dbReference type="InterPro" id="IPR020449">
    <property type="entry name" value="Tscrpt_reg_AraC-type_HTH"/>
</dbReference>
<evidence type="ECO:0000259" key="4">
    <source>
        <dbReference type="PROSITE" id="PS01124"/>
    </source>
</evidence>
<reference evidence="5" key="1">
    <citation type="submission" date="2020-09" db="EMBL/GenBank/DDBJ databases">
        <title>Iningainema tapete sp. nov. (Scytonemataceae, Cyanobacteria) from greenhouses in central Florida (USA) produces two types of nodularin with biosynthetic potential for microcystin-LR and anabaenopeptins.</title>
        <authorList>
            <person name="Berthold D.E."/>
            <person name="Lefler F.W."/>
            <person name="Huang I.-S."/>
            <person name="Abdulla H."/>
            <person name="Zimba P.V."/>
            <person name="Laughinghouse H.D. IV."/>
        </authorList>
    </citation>
    <scope>NUCLEOTIDE SEQUENCE</scope>
    <source>
        <strain evidence="5">BLCCT55</strain>
    </source>
</reference>
<keyword evidence="6" id="KW-1185">Reference proteome</keyword>
<dbReference type="InterPro" id="IPR009057">
    <property type="entry name" value="Homeodomain-like_sf"/>
</dbReference>
<dbReference type="RefSeq" id="WP_190835335.1">
    <property type="nucleotide sequence ID" value="NZ_CAWPPI010000091.1"/>
</dbReference>
<feature type="domain" description="HTH araC/xylS-type" evidence="4">
    <location>
        <begin position="198"/>
        <end position="296"/>
    </location>
</feature>
<dbReference type="Gene3D" id="1.10.10.60">
    <property type="entry name" value="Homeodomain-like"/>
    <property type="match status" value="2"/>
</dbReference>
<dbReference type="PRINTS" id="PR00032">
    <property type="entry name" value="HTHARAC"/>
</dbReference>
<comment type="caution">
    <text evidence="5">The sequence shown here is derived from an EMBL/GenBank/DDBJ whole genome shotgun (WGS) entry which is preliminary data.</text>
</comment>
<dbReference type="AlphaFoldDB" id="A0A8J6XN47"/>
<keyword evidence="1" id="KW-0805">Transcription regulation</keyword>
<evidence type="ECO:0000256" key="3">
    <source>
        <dbReference type="ARBA" id="ARBA00023163"/>
    </source>
</evidence>
<dbReference type="InterPro" id="IPR050204">
    <property type="entry name" value="AraC_XylS_family_regulators"/>
</dbReference>
<evidence type="ECO:0000313" key="6">
    <source>
        <dbReference type="Proteomes" id="UP000629098"/>
    </source>
</evidence>
<keyword evidence="3" id="KW-0804">Transcription</keyword>
<dbReference type="Pfam" id="PF12833">
    <property type="entry name" value="HTH_18"/>
    <property type="match status" value="1"/>
</dbReference>
<sequence length="297" mass="33161">MPEFKILDFQGTNTEAPSDGFIAPILSSKKVGWNGILVEYLQLPAHELPAQVLSEYIINLNLQRSARVEVKWDGCLVSRRFTSGQTTILPPGLLCEAICLEVCDFLVLRLEETFVTHVAIELGYHSPIEIIPSLGVVNPQIQYIGLALKAELESGCLSGRLYGESLATALASYLLQQHSTSGHLVQDFTGGLPKYKLCSAIEYINDHLERDLTLAELAGVVQMSTYYFARLFKQSTGLTPHQYLLNCRIERAKILLKTGKLSITEICKSVGFHSPSHFIALFRKYTKMTPKAYRDHL</sequence>
<dbReference type="Proteomes" id="UP000629098">
    <property type="component" value="Unassembled WGS sequence"/>
</dbReference>
<evidence type="ECO:0000313" key="5">
    <source>
        <dbReference type="EMBL" id="MBD2776262.1"/>
    </source>
</evidence>
<dbReference type="PANTHER" id="PTHR46796">
    <property type="entry name" value="HTH-TYPE TRANSCRIPTIONAL ACTIVATOR RHAS-RELATED"/>
    <property type="match status" value="1"/>
</dbReference>
<keyword evidence="2" id="KW-0238">DNA-binding</keyword>
<organism evidence="5 6">
    <name type="scientific">Iningainema tapete BLCC-T55</name>
    <dbReference type="NCBI Taxonomy" id="2748662"/>
    <lineage>
        <taxon>Bacteria</taxon>
        <taxon>Bacillati</taxon>
        <taxon>Cyanobacteriota</taxon>
        <taxon>Cyanophyceae</taxon>
        <taxon>Nostocales</taxon>
        <taxon>Scytonemataceae</taxon>
        <taxon>Iningainema tapete</taxon>
    </lineage>
</organism>
<dbReference type="InterPro" id="IPR018060">
    <property type="entry name" value="HTH_AraC"/>
</dbReference>
<name>A0A8J6XN47_9CYAN</name>
<dbReference type="SMART" id="SM00342">
    <property type="entry name" value="HTH_ARAC"/>
    <property type="match status" value="1"/>
</dbReference>
<dbReference type="EMBL" id="JACXAE010000091">
    <property type="protein sequence ID" value="MBD2776262.1"/>
    <property type="molecule type" value="Genomic_DNA"/>
</dbReference>
<accession>A0A8J6XN47</accession>
<dbReference type="PROSITE" id="PS01124">
    <property type="entry name" value="HTH_ARAC_FAMILY_2"/>
    <property type="match status" value="1"/>
</dbReference>
<gene>
    <name evidence="5" type="ORF">ICL16_30435</name>
</gene>
<proteinExistence type="predicted"/>